<name>A0A6I4V202_9SPHN</name>
<keyword evidence="3" id="KW-1185">Reference proteome</keyword>
<keyword evidence="1" id="KW-0812">Transmembrane</keyword>
<feature type="transmembrane region" description="Helical" evidence="1">
    <location>
        <begin position="68"/>
        <end position="94"/>
    </location>
</feature>
<feature type="transmembrane region" description="Helical" evidence="1">
    <location>
        <begin position="151"/>
        <end position="170"/>
    </location>
</feature>
<evidence type="ECO:0000313" key="2">
    <source>
        <dbReference type="EMBL" id="MXP46394.1"/>
    </source>
</evidence>
<evidence type="ECO:0000256" key="1">
    <source>
        <dbReference type="SAM" id="Phobius"/>
    </source>
</evidence>
<gene>
    <name evidence="2" type="ORF">GRI43_03170</name>
</gene>
<keyword evidence="1" id="KW-1133">Transmembrane helix</keyword>
<evidence type="ECO:0000313" key="3">
    <source>
        <dbReference type="Proteomes" id="UP000471435"/>
    </source>
</evidence>
<dbReference type="EMBL" id="WTYP01000001">
    <property type="protein sequence ID" value="MXP46394.1"/>
    <property type="molecule type" value="Genomic_DNA"/>
</dbReference>
<keyword evidence="1" id="KW-0472">Membrane</keyword>
<comment type="caution">
    <text evidence="2">The sequence shown here is derived from an EMBL/GenBank/DDBJ whole genome shotgun (WGS) entry which is preliminary data.</text>
</comment>
<accession>A0A6I4V202</accession>
<feature type="transmembrane region" description="Helical" evidence="1">
    <location>
        <begin position="12"/>
        <end position="33"/>
    </location>
</feature>
<protein>
    <submittedName>
        <fullName evidence="2">Uncharacterized protein</fullName>
    </submittedName>
</protein>
<proteinExistence type="predicted"/>
<sequence>MKHSKLRTAFLTLWGLGLVLFGVTIILGLPLAVSAVPGGILDHQAAGTAAEVDRIQHEWRLAALWNRAALAMMSDLVFIGIYGIGSVLGGLYFFRSGRGAVRLIGGAVLLAGGIFLATDYIETISQFSQLMRFEGDDAKAALAATVRPVKVAAWIATFAGILAALAIRRFQRRAS</sequence>
<dbReference type="AlphaFoldDB" id="A0A6I4V202"/>
<organism evidence="2 3">
    <name type="scientific">Pontixanthobacter luteolus</name>
    <dbReference type="NCBI Taxonomy" id="295089"/>
    <lineage>
        <taxon>Bacteria</taxon>
        <taxon>Pseudomonadati</taxon>
        <taxon>Pseudomonadota</taxon>
        <taxon>Alphaproteobacteria</taxon>
        <taxon>Sphingomonadales</taxon>
        <taxon>Erythrobacteraceae</taxon>
        <taxon>Pontixanthobacter</taxon>
    </lineage>
</organism>
<dbReference type="OrthoDB" id="7427621at2"/>
<dbReference type="Proteomes" id="UP000471435">
    <property type="component" value="Unassembled WGS sequence"/>
</dbReference>
<dbReference type="RefSeq" id="WP_160729630.1">
    <property type="nucleotide sequence ID" value="NZ_WTYP01000001.1"/>
</dbReference>
<feature type="transmembrane region" description="Helical" evidence="1">
    <location>
        <begin position="101"/>
        <end position="121"/>
    </location>
</feature>
<reference evidence="2 3" key="1">
    <citation type="submission" date="2019-12" db="EMBL/GenBank/DDBJ databases">
        <title>Genomic-based taxomic classification of the family Erythrobacteraceae.</title>
        <authorList>
            <person name="Xu L."/>
        </authorList>
    </citation>
    <scope>NUCLEOTIDE SEQUENCE [LARGE SCALE GENOMIC DNA]</scope>
    <source>
        <strain evidence="2 3">SW-109</strain>
    </source>
</reference>